<dbReference type="Pfam" id="PF04082">
    <property type="entry name" value="Fungal_trans"/>
    <property type="match status" value="1"/>
</dbReference>
<dbReference type="PANTHER" id="PTHR31069:SF12">
    <property type="entry name" value="TRANSCRIPTION FACTOR DOMAIN-CONTAINING PROTEIN"/>
    <property type="match status" value="1"/>
</dbReference>
<dbReference type="GO" id="GO:0005634">
    <property type="term" value="C:nucleus"/>
    <property type="evidence" value="ECO:0007669"/>
    <property type="project" value="TreeGrafter"/>
</dbReference>
<evidence type="ECO:0000256" key="6">
    <source>
        <dbReference type="SAM" id="MobiDB-lite"/>
    </source>
</evidence>
<sequence>MERNSPTDRVKKTRNRIPTSCDHCRKRKLKCDRQKPCGNCVKSQTEDLCKYAASPKGGSGNSSNVPRINLNNEIIKLKLQVNKLERILEMNNIDTSNYKNILPGISDDEFPDEDDNEDDPMVSLSDKFDAMVIKENKILHSGTTSYVTFIVRDKQLSRIFEAYSKRHIMIYESYKQKQKVKASDFPVDISQNHLSWLTSNANTEVSACDIDNVENMQFGTIVNPPAGVTAMQAKLVLDVLEDVNKKMPPLFVVNVLVDHFFKYVYPFLPLVNEEIFRDEMSYVLVPTTNGGCKVAITHLQNTSIVSLLLVILRYAYLAVNVKDYAEDNKAIGNDLLIAMIKSGYQIDSSFVVMAKSLLMALPAEDSVFKKITLRNIQVLLYLRLYQVYSPEMHEESREHSLTLALVIQMCRSLGANRDPKNFPHVFQDPREITVWRRIFYKLLTLDVQNAFEYGCSLIISDEEYDVNLPALSKEESQVLTNFKKGLSVSRSGDEIKRLVVENSINKDTALEYEAVKLIREGLNIFQNFKSSTKRSKLLKIVNRMQDFVDKRIPSLWEMLQENSNSSYMQLERLFDIPKVRKFEIRLTVQTILMTFYYLLYLNDEDEGSSSEHDSPQTTNNSNSSGTNNYETSPIAAPTTSSTTSYSSNTDSTNSKLSPGQKHDFLSDVYGVRATELALSVLKMNYDYTKYVTQSPTLDGDSKQYKAFKYFSAKCDVFILNRVAMAFLRPFLFLCSIFLKNLNSEGLTFEEILGKFSNSIDSTVVLKWFNINVTIKKEASKNGCEFSFLLFQYVKSLFFMHYTLKNEYFISWRNTMIIKLFINYFKSADKGVCTEFLHPTFVRDDDECNFATGDNSAEKENGPDFMDINNFSDLDEFNFSGSENRGMATGNTDTTESSNDAKLMQDFMDTAAPENNLENFESNENDLDNLIYDDMDNMIDDIFRDTGVRNQMASEFELFGSKHQKGLGQIINLEESTEQERNEFEQKINKMVSNSNMPSFSRPSAVKSGSTSSGSGGSGPFTSMSGVSDNSNMRTPDMIKIK</sequence>
<dbReference type="EMBL" id="KV454007">
    <property type="protein sequence ID" value="ODQ44412.1"/>
    <property type="molecule type" value="Genomic_DNA"/>
</dbReference>
<name>A0A1E3NE67_9ASCO</name>
<protein>
    <recommendedName>
        <fullName evidence="7">Zn(2)-C6 fungal-type domain-containing protein</fullName>
    </recommendedName>
</protein>
<dbReference type="SUPFAM" id="SSF57701">
    <property type="entry name" value="Zn2/Cys6 DNA-binding domain"/>
    <property type="match status" value="1"/>
</dbReference>
<dbReference type="InterPro" id="IPR007219">
    <property type="entry name" value="XnlR_reg_dom"/>
</dbReference>
<evidence type="ECO:0000256" key="3">
    <source>
        <dbReference type="ARBA" id="ARBA00023125"/>
    </source>
</evidence>
<keyword evidence="3" id="KW-0238">DNA-binding</keyword>
<dbReference type="InterPro" id="IPR001138">
    <property type="entry name" value="Zn2Cys6_DnaBD"/>
</dbReference>
<dbReference type="GO" id="GO:0006351">
    <property type="term" value="P:DNA-templated transcription"/>
    <property type="evidence" value="ECO:0007669"/>
    <property type="project" value="InterPro"/>
</dbReference>
<dbReference type="OrthoDB" id="4159781at2759"/>
<dbReference type="GO" id="GO:0000978">
    <property type="term" value="F:RNA polymerase II cis-regulatory region sequence-specific DNA binding"/>
    <property type="evidence" value="ECO:0007669"/>
    <property type="project" value="TreeGrafter"/>
</dbReference>
<dbReference type="InterPro" id="IPR036864">
    <property type="entry name" value="Zn2-C6_fun-type_DNA-bd_sf"/>
</dbReference>
<evidence type="ECO:0000256" key="4">
    <source>
        <dbReference type="ARBA" id="ARBA00023163"/>
    </source>
</evidence>
<feature type="region of interest" description="Disordered" evidence="6">
    <location>
        <begin position="607"/>
        <end position="658"/>
    </location>
</feature>
<feature type="region of interest" description="Disordered" evidence="6">
    <location>
        <begin position="990"/>
        <end position="1041"/>
    </location>
</feature>
<dbReference type="GO" id="GO:0000981">
    <property type="term" value="F:DNA-binding transcription factor activity, RNA polymerase II-specific"/>
    <property type="evidence" value="ECO:0007669"/>
    <property type="project" value="InterPro"/>
</dbReference>
<evidence type="ECO:0000256" key="1">
    <source>
        <dbReference type="ARBA" id="ARBA00022723"/>
    </source>
</evidence>
<feature type="compositionally biased region" description="Polar residues" evidence="6">
    <location>
        <begin position="990"/>
        <end position="1001"/>
    </location>
</feature>
<dbReference type="GO" id="GO:0008270">
    <property type="term" value="F:zinc ion binding"/>
    <property type="evidence" value="ECO:0007669"/>
    <property type="project" value="InterPro"/>
</dbReference>
<dbReference type="InterPro" id="IPR050675">
    <property type="entry name" value="OAF3"/>
</dbReference>
<dbReference type="GeneID" id="30180174"/>
<feature type="domain" description="Zn(2)-C6 fungal-type" evidence="7">
    <location>
        <begin position="20"/>
        <end position="51"/>
    </location>
</feature>
<dbReference type="Proteomes" id="UP000094455">
    <property type="component" value="Unassembled WGS sequence"/>
</dbReference>
<dbReference type="SMART" id="SM00066">
    <property type="entry name" value="GAL4"/>
    <property type="match status" value="1"/>
</dbReference>
<dbReference type="Gene3D" id="4.10.240.10">
    <property type="entry name" value="Zn(2)-C6 fungal-type DNA-binding domain"/>
    <property type="match status" value="1"/>
</dbReference>
<dbReference type="PROSITE" id="PS00463">
    <property type="entry name" value="ZN2_CY6_FUNGAL_1"/>
    <property type="match status" value="1"/>
</dbReference>
<dbReference type="CDD" id="cd00067">
    <property type="entry name" value="GAL4"/>
    <property type="match status" value="1"/>
</dbReference>
<dbReference type="CDD" id="cd12148">
    <property type="entry name" value="fungal_TF_MHR"/>
    <property type="match status" value="1"/>
</dbReference>
<keyword evidence="9" id="KW-1185">Reference proteome</keyword>
<dbReference type="GO" id="GO:0045944">
    <property type="term" value="P:positive regulation of transcription by RNA polymerase II"/>
    <property type="evidence" value="ECO:0007669"/>
    <property type="project" value="TreeGrafter"/>
</dbReference>
<keyword evidence="4" id="KW-0804">Transcription</keyword>
<evidence type="ECO:0000256" key="5">
    <source>
        <dbReference type="ARBA" id="ARBA00023242"/>
    </source>
</evidence>
<dbReference type="Pfam" id="PF00172">
    <property type="entry name" value="Zn_clus"/>
    <property type="match status" value="1"/>
</dbReference>
<keyword evidence="5" id="KW-0539">Nucleus</keyword>
<evidence type="ECO:0000256" key="2">
    <source>
        <dbReference type="ARBA" id="ARBA00023015"/>
    </source>
</evidence>
<dbReference type="STRING" id="763406.A0A1E3NE67"/>
<dbReference type="PANTHER" id="PTHR31069">
    <property type="entry name" value="OLEATE-ACTIVATED TRANSCRIPTION FACTOR 1-RELATED"/>
    <property type="match status" value="1"/>
</dbReference>
<gene>
    <name evidence="8" type="ORF">PICMEDRAFT_65507</name>
</gene>
<keyword evidence="2" id="KW-0805">Transcription regulation</keyword>
<evidence type="ECO:0000313" key="8">
    <source>
        <dbReference type="EMBL" id="ODQ44412.1"/>
    </source>
</evidence>
<evidence type="ECO:0000313" key="9">
    <source>
        <dbReference type="Proteomes" id="UP000094455"/>
    </source>
</evidence>
<dbReference type="SMART" id="SM00906">
    <property type="entry name" value="Fungal_trans"/>
    <property type="match status" value="1"/>
</dbReference>
<reference evidence="8 9" key="1">
    <citation type="journal article" date="2016" name="Proc. Natl. Acad. Sci. U.S.A.">
        <title>Comparative genomics of biotechnologically important yeasts.</title>
        <authorList>
            <person name="Riley R."/>
            <person name="Haridas S."/>
            <person name="Wolfe K.H."/>
            <person name="Lopes M.R."/>
            <person name="Hittinger C.T."/>
            <person name="Goeker M."/>
            <person name="Salamov A.A."/>
            <person name="Wisecaver J.H."/>
            <person name="Long T.M."/>
            <person name="Calvey C.H."/>
            <person name="Aerts A.L."/>
            <person name="Barry K.W."/>
            <person name="Choi C."/>
            <person name="Clum A."/>
            <person name="Coughlan A.Y."/>
            <person name="Deshpande S."/>
            <person name="Douglass A.P."/>
            <person name="Hanson S.J."/>
            <person name="Klenk H.-P."/>
            <person name="LaButti K.M."/>
            <person name="Lapidus A."/>
            <person name="Lindquist E.A."/>
            <person name="Lipzen A.M."/>
            <person name="Meier-Kolthoff J.P."/>
            <person name="Ohm R.A."/>
            <person name="Otillar R.P."/>
            <person name="Pangilinan J.L."/>
            <person name="Peng Y."/>
            <person name="Rokas A."/>
            <person name="Rosa C.A."/>
            <person name="Scheuner C."/>
            <person name="Sibirny A.A."/>
            <person name="Slot J.C."/>
            <person name="Stielow J.B."/>
            <person name="Sun H."/>
            <person name="Kurtzman C.P."/>
            <person name="Blackwell M."/>
            <person name="Grigoriev I.V."/>
            <person name="Jeffries T.W."/>
        </authorList>
    </citation>
    <scope>NUCLEOTIDE SEQUENCE [LARGE SCALE GENOMIC DNA]</scope>
    <source>
        <strain evidence="8 9">NRRL Y-2026</strain>
    </source>
</reference>
<proteinExistence type="predicted"/>
<dbReference type="RefSeq" id="XP_019015525.1">
    <property type="nucleotide sequence ID" value="XM_019163487.1"/>
</dbReference>
<evidence type="ECO:0000259" key="7">
    <source>
        <dbReference type="PROSITE" id="PS50048"/>
    </source>
</evidence>
<dbReference type="PROSITE" id="PS50048">
    <property type="entry name" value="ZN2_CY6_FUNGAL_2"/>
    <property type="match status" value="1"/>
</dbReference>
<feature type="compositionally biased region" description="Low complexity" evidence="6">
    <location>
        <begin position="617"/>
        <end position="654"/>
    </location>
</feature>
<accession>A0A1E3NE67</accession>
<dbReference type="AlphaFoldDB" id="A0A1E3NE67"/>
<organism evidence="8 9">
    <name type="scientific">Pichia membranifaciens NRRL Y-2026</name>
    <dbReference type="NCBI Taxonomy" id="763406"/>
    <lineage>
        <taxon>Eukaryota</taxon>
        <taxon>Fungi</taxon>
        <taxon>Dikarya</taxon>
        <taxon>Ascomycota</taxon>
        <taxon>Saccharomycotina</taxon>
        <taxon>Pichiomycetes</taxon>
        <taxon>Pichiales</taxon>
        <taxon>Pichiaceae</taxon>
        <taxon>Pichia</taxon>
    </lineage>
</organism>
<keyword evidence="1" id="KW-0479">Metal-binding</keyword>